<dbReference type="EC" id="2.3.1.30" evidence="4"/>
<dbReference type="InterPro" id="IPR053376">
    <property type="entry name" value="Serine_acetyltransferase"/>
</dbReference>
<dbReference type="AlphaFoldDB" id="A0A8T8K4U2"/>
<keyword evidence="13" id="KW-0812">Transmembrane</keyword>
<dbReference type="InterPro" id="IPR001451">
    <property type="entry name" value="Hexapep"/>
</dbReference>
<evidence type="ECO:0000313" key="15">
    <source>
        <dbReference type="Proteomes" id="UP000681041"/>
    </source>
</evidence>
<evidence type="ECO:0000256" key="3">
    <source>
        <dbReference type="ARBA" id="ARBA00007274"/>
    </source>
</evidence>
<dbReference type="Pfam" id="PF00132">
    <property type="entry name" value="Hexapep"/>
    <property type="match status" value="1"/>
</dbReference>
<evidence type="ECO:0000256" key="12">
    <source>
        <dbReference type="ARBA" id="ARBA00049486"/>
    </source>
</evidence>
<dbReference type="GO" id="GO:0005737">
    <property type="term" value="C:cytoplasm"/>
    <property type="evidence" value="ECO:0007669"/>
    <property type="project" value="UniProtKB-SubCell"/>
</dbReference>
<keyword evidence="8 14" id="KW-0808">Transferase</keyword>
<feature type="transmembrane region" description="Helical" evidence="13">
    <location>
        <begin position="21"/>
        <end position="45"/>
    </location>
</feature>
<evidence type="ECO:0000256" key="2">
    <source>
        <dbReference type="ARBA" id="ARBA00004876"/>
    </source>
</evidence>
<evidence type="ECO:0000313" key="14">
    <source>
        <dbReference type="EMBL" id="QUH22495.1"/>
    </source>
</evidence>
<name>A0A8T8K4U2_9EURY</name>
<organism evidence="14 15">
    <name type="scientific">Methanobacterium alkalithermotolerans</name>
    <dbReference type="NCBI Taxonomy" id="2731220"/>
    <lineage>
        <taxon>Archaea</taxon>
        <taxon>Methanobacteriati</taxon>
        <taxon>Methanobacteriota</taxon>
        <taxon>Methanomada group</taxon>
        <taxon>Methanobacteria</taxon>
        <taxon>Methanobacteriales</taxon>
        <taxon>Methanobacteriaceae</taxon>
        <taxon>Methanobacterium</taxon>
    </lineage>
</organism>
<comment type="catalytic activity">
    <reaction evidence="12">
        <text>L-serine + acetyl-CoA = O-acetyl-L-serine + CoA</text>
        <dbReference type="Rhea" id="RHEA:24560"/>
        <dbReference type="ChEBI" id="CHEBI:33384"/>
        <dbReference type="ChEBI" id="CHEBI:57287"/>
        <dbReference type="ChEBI" id="CHEBI:57288"/>
        <dbReference type="ChEBI" id="CHEBI:58340"/>
        <dbReference type="EC" id="2.3.1.30"/>
    </reaction>
</comment>
<dbReference type="InterPro" id="IPR005881">
    <property type="entry name" value="Ser_O-AcTrfase"/>
</dbReference>
<evidence type="ECO:0000256" key="9">
    <source>
        <dbReference type="ARBA" id="ARBA00022737"/>
    </source>
</evidence>
<evidence type="ECO:0000256" key="4">
    <source>
        <dbReference type="ARBA" id="ARBA00013266"/>
    </source>
</evidence>
<dbReference type="InterPro" id="IPR042122">
    <property type="entry name" value="Ser_AcTrfase_N_sf"/>
</dbReference>
<dbReference type="KEGG" id="meme:HYG87_01305"/>
<evidence type="ECO:0000256" key="7">
    <source>
        <dbReference type="ARBA" id="ARBA00022605"/>
    </source>
</evidence>
<dbReference type="OrthoDB" id="10940at2157"/>
<evidence type="ECO:0000256" key="8">
    <source>
        <dbReference type="ARBA" id="ARBA00022679"/>
    </source>
</evidence>
<keyword evidence="13" id="KW-1133">Transmembrane helix</keyword>
<dbReference type="PANTHER" id="PTHR42811">
    <property type="entry name" value="SERINE ACETYLTRANSFERASE"/>
    <property type="match status" value="1"/>
</dbReference>
<comment type="pathway">
    <text evidence="2">Amino-acid biosynthesis; L-cysteine biosynthesis; L-cysteine from L-serine: step 1/2.</text>
</comment>
<accession>A0A8T8K4U2</accession>
<keyword evidence="7" id="KW-0028">Amino-acid biosynthesis</keyword>
<dbReference type="GeneID" id="64819359"/>
<evidence type="ECO:0000256" key="6">
    <source>
        <dbReference type="ARBA" id="ARBA00022490"/>
    </source>
</evidence>
<dbReference type="Gene3D" id="2.160.10.10">
    <property type="entry name" value="Hexapeptide repeat proteins"/>
    <property type="match status" value="1"/>
</dbReference>
<gene>
    <name evidence="14" type="primary">cysE</name>
    <name evidence="14" type="ORF">HYG87_01305</name>
</gene>
<evidence type="ECO:0000256" key="10">
    <source>
        <dbReference type="ARBA" id="ARBA00023192"/>
    </source>
</evidence>
<dbReference type="GO" id="GO:0009001">
    <property type="term" value="F:serine O-acetyltransferase activity"/>
    <property type="evidence" value="ECO:0007669"/>
    <property type="project" value="UniProtKB-EC"/>
</dbReference>
<dbReference type="CDD" id="cd03354">
    <property type="entry name" value="LbH_SAT"/>
    <property type="match status" value="1"/>
</dbReference>
<dbReference type="FunFam" id="1.10.3130.10:FF:000003">
    <property type="entry name" value="Serine acetyltransferase"/>
    <property type="match status" value="1"/>
</dbReference>
<dbReference type="InterPro" id="IPR018357">
    <property type="entry name" value="Hexapep_transf_CS"/>
</dbReference>
<dbReference type="EMBL" id="CP058560">
    <property type="protein sequence ID" value="QUH22495.1"/>
    <property type="molecule type" value="Genomic_DNA"/>
</dbReference>
<dbReference type="Proteomes" id="UP000681041">
    <property type="component" value="Chromosome"/>
</dbReference>
<evidence type="ECO:0000256" key="1">
    <source>
        <dbReference type="ARBA" id="ARBA00004496"/>
    </source>
</evidence>
<dbReference type="SUPFAM" id="SSF51161">
    <property type="entry name" value="Trimeric LpxA-like enzymes"/>
    <property type="match status" value="1"/>
</dbReference>
<dbReference type="RefSeq" id="WP_211533439.1">
    <property type="nucleotide sequence ID" value="NZ_CP058560.1"/>
</dbReference>
<dbReference type="FunFam" id="2.160.10.10:FF:000007">
    <property type="entry name" value="Serine acetyltransferase"/>
    <property type="match status" value="1"/>
</dbReference>
<keyword evidence="6" id="KW-0963">Cytoplasm</keyword>
<keyword evidence="11 14" id="KW-0012">Acyltransferase</keyword>
<sequence length="237" mass="26089">MFDRIREDMNMVRMRDPAARSTLEIFFCYPGLWAIWFHGLSQWFWNHKLLFLGRFTSAISRFLTGIEIHPGATLGRRIFIDHGMGVVIGETAEVGSDVLIYQGVVLGGTSLERKKRHPTIKDGVVIGSGAKIIGNITIGSCSKVGAGSVVLNSIPDGATCVGIPGKVVQEMRKCAIDLEHGTLPDPVAEVIDFILKRQEEMENNIQKLGISSEIMKDNKFISKKTNLEEIFSEGGGI</sequence>
<dbReference type="PROSITE" id="PS00101">
    <property type="entry name" value="HEXAPEP_TRANSFERASES"/>
    <property type="match status" value="1"/>
</dbReference>
<evidence type="ECO:0000256" key="13">
    <source>
        <dbReference type="SAM" id="Phobius"/>
    </source>
</evidence>
<keyword evidence="15" id="KW-1185">Reference proteome</keyword>
<dbReference type="NCBIfam" id="TIGR01172">
    <property type="entry name" value="cysE"/>
    <property type="match status" value="1"/>
</dbReference>
<evidence type="ECO:0000256" key="5">
    <source>
        <dbReference type="ARBA" id="ARBA00018522"/>
    </source>
</evidence>
<dbReference type="NCBIfam" id="NF041874">
    <property type="entry name" value="EPS_EpsC"/>
    <property type="match status" value="1"/>
</dbReference>
<protein>
    <recommendedName>
        <fullName evidence="5">Serine acetyltransferase</fullName>
        <ecNumber evidence="4">2.3.1.30</ecNumber>
    </recommendedName>
</protein>
<keyword evidence="9" id="KW-0677">Repeat</keyword>
<dbReference type="PIRSF" id="PIRSF000441">
    <property type="entry name" value="CysE"/>
    <property type="match status" value="1"/>
</dbReference>
<dbReference type="InterPro" id="IPR011004">
    <property type="entry name" value="Trimer_LpxA-like_sf"/>
</dbReference>
<evidence type="ECO:0000256" key="11">
    <source>
        <dbReference type="ARBA" id="ARBA00023315"/>
    </source>
</evidence>
<keyword evidence="13" id="KW-0472">Membrane</keyword>
<reference evidence="14" key="1">
    <citation type="submission" date="2020-07" db="EMBL/GenBank/DDBJ databases">
        <title>Methanobacterium. sp. MethCan genome.</title>
        <authorList>
            <person name="Postec A."/>
            <person name="Quemeneur M."/>
        </authorList>
    </citation>
    <scope>NUCLEOTIDE SEQUENCE</scope>
    <source>
        <strain evidence="14">MethCAN</strain>
    </source>
</reference>
<dbReference type="Gene3D" id="1.10.3130.10">
    <property type="entry name" value="serine acetyltransferase, domain 1"/>
    <property type="match status" value="1"/>
</dbReference>
<comment type="subcellular location">
    <subcellularLocation>
        <location evidence="1">Cytoplasm</location>
    </subcellularLocation>
</comment>
<dbReference type="GO" id="GO:0006535">
    <property type="term" value="P:cysteine biosynthetic process from serine"/>
    <property type="evidence" value="ECO:0007669"/>
    <property type="project" value="InterPro"/>
</dbReference>
<comment type="similarity">
    <text evidence="3">Belongs to the transferase hexapeptide repeat family.</text>
</comment>
<proteinExistence type="inferred from homology"/>
<keyword evidence="10" id="KW-0198">Cysteine biosynthesis</keyword>
<dbReference type="InterPro" id="IPR045304">
    <property type="entry name" value="LbH_SAT"/>
</dbReference>